<evidence type="ECO:0000256" key="6">
    <source>
        <dbReference type="ARBA" id="ARBA00022723"/>
    </source>
</evidence>
<comment type="similarity">
    <text evidence="2 12">Belongs to the peptidase M48B family.</text>
</comment>
<evidence type="ECO:0000256" key="5">
    <source>
        <dbReference type="ARBA" id="ARBA00022692"/>
    </source>
</evidence>
<dbReference type="EMBL" id="MGFG01000025">
    <property type="protein sequence ID" value="OGM00737.1"/>
    <property type="molecule type" value="Genomic_DNA"/>
</dbReference>
<keyword evidence="5 12" id="KW-0812">Transmembrane</keyword>
<evidence type="ECO:0000256" key="9">
    <source>
        <dbReference type="ARBA" id="ARBA00022989"/>
    </source>
</evidence>
<dbReference type="GO" id="GO:0006508">
    <property type="term" value="P:proteolysis"/>
    <property type="evidence" value="ECO:0007669"/>
    <property type="project" value="UniProtKB-KW"/>
</dbReference>
<keyword evidence="6 12" id="KW-0479">Metal-binding</keyword>
<evidence type="ECO:0000256" key="10">
    <source>
        <dbReference type="ARBA" id="ARBA00023049"/>
    </source>
</evidence>
<dbReference type="CDD" id="cd07340">
    <property type="entry name" value="M48B_Htpx_like"/>
    <property type="match status" value="1"/>
</dbReference>
<evidence type="ECO:0000256" key="4">
    <source>
        <dbReference type="ARBA" id="ARBA00022670"/>
    </source>
</evidence>
<dbReference type="STRING" id="1802424.A2480_02680"/>
<keyword evidence="8 12" id="KW-0862">Zinc</keyword>
<name>A0A1F7WDU1_9BACT</name>
<dbReference type="Proteomes" id="UP000176988">
    <property type="component" value="Unassembled WGS sequence"/>
</dbReference>
<keyword evidence="3 12" id="KW-1003">Cell membrane</keyword>
<keyword evidence="11 12" id="KW-0472">Membrane</keyword>
<feature type="binding site" evidence="12">
    <location>
        <position position="143"/>
    </location>
    <ligand>
        <name>Zn(2+)</name>
        <dbReference type="ChEBI" id="CHEBI:29105"/>
        <note>catalytic</note>
    </ligand>
</feature>
<feature type="transmembrane region" description="Helical" evidence="12">
    <location>
        <begin position="38"/>
        <end position="59"/>
    </location>
</feature>
<keyword evidence="4 12" id="KW-0645">Protease</keyword>
<evidence type="ECO:0000313" key="15">
    <source>
        <dbReference type="Proteomes" id="UP000176988"/>
    </source>
</evidence>
<sequence length="296" mass="32163">MTTYDFIASNKRKSALLIAIFGILVIVIGWLADQLFESGGTFLVLAVGYSIITAVVGFYSGDRLALSMSGAREVSEKDNPYLVRMVQNLCITTGMPMPKIHIINDPAINAFATGRDPEHSSIAVTTGAIQLLENEELEGVLAHELSHVRNYDIRIMMLVMVLAGTIVIIADLVTRSFIWGGQRRRKDNGMALIIGLILMIVAPLATQLIKLAISRRREYLADASAALITRFPEGLARALQKIQSQSQPMQSASGATAHLFIANPFSGRLSASLFSTHPPIENRIAALRQMSGPTGM</sequence>
<keyword evidence="9 12" id="KW-1133">Transmembrane helix</keyword>
<feature type="transmembrane region" description="Helical" evidence="12">
    <location>
        <begin position="15"/>
        <end position="32"/>
    </location>
</feature>
<dbReference type="HAMAP" id="MF_00188">
    <property type="entry name" value="Pept_M48_protease_HtpX"/>
    <property type="match status" value="1"/>
</dbReference>
<feature type="transmembrane region" description="Helical" evidence="12">
    <location>
        <begin position="190"/>
        <end position="209"/>
    </location>
</feature>
<feature type="binding site" evidence="12">
    <location>
        <position position="218"/>
    </location>
    <ligand>
        <name>Zn(2+)</name>
        <dbReference type="ChEBI" id="CHEBI:29105"/>
        <note>catalytic</note>
    </ligand>
</feature>
<dbReference type="PANTHER" id="PTHR43221">
    <property type="entry name" value="PROTEASE HTPX"/>
    <property type="match status" value="1"/>
</dbReference>
<feature type="domain" description="Peptidase M48" evidence="13">
    <location>
        <begin position="77"/>
        <end position="290"/>
    </location>
</feature>
<evidence type="ECO:0000256" key="7">
    <source>
        <dbReference type="ARBA" id="ARBA00022801"/>
    </source>
</evidence>
<organism evidence="14 15">
    <name type="scientific">Candidatus Uhrbacteria bacterium RIFOXYC2_FULL_47_19</name>
    <dbReference type="NCBI Taxonomy" id="1802424"/>
    <lineage>
        <taxon>Bacteria</taxon>
        <taxon>Candidatus Uhriibacteriota</taxon>
    </lineage>
</organism>
<proteinExistence type="inferred from homology"/>
<keyword evidence="10 12" id="KW-0482">Metalloprotease</keyword>
<evidence type="ECO:0000256" key="11">
    <source>
        <dbReference type="ARBA" id="ARBA00023136"/>
    </source>
</evidence>
<dbReference type="PANTHER" id="PTHR43221:SF1">
    <property type="entry name" value="PROTEASE HTPX"/>
    <property type="match status" value="1"/>
</dbReference>
<dbReference type="GO" id="GO:0008270">
    <property type="term" value="F:zinc ion binding"/>
    <property type="evidence" value="ECO:0007669"/>
    <property type="project" value="UniProtKB-UniRule"/>
</dbReference>
<dbReference type="EC" id="3.4.24.-" evidence="12"/>
<keyword evidence="7 12" id="KW-0378">Hydrolase</keyword>
<evidence type="ECO:0000313" key="14">
    <source>
        <dbReference type="EMBL" id="OGM00737.1"/>
    </source>
</evidence>
<dbReference type="Pfam" id="PF01435">
    <property type="entry name" value="Peptidase_M48"/>
    <property type="match status" value="1"/>
</dbReference>
<gene>
    <name evidence="12" type="primary">htpX</name>
    <name evidence="14" type="ORF">A2480_02680</name>
</gene>
<dbReference type="InterPro" id="IPR022919">
    <property type="entry name" value="Pept_M48_protease_HtpX"/>
</dbReference>
<dbReference type="Gene3D" id="3.30.2010.10">
    <property type="entry name" value="Metalloproteases ('zincins'), catalytic domain"/>
    <property type="match status" value="1"/>
</dbReference>
<feature type="binding site" evidence="12">
    <location>
        <position position="147"/>
    </location>
    <ligand>
        <name>Zn(2+)</name>
        <dbReference type="ChEBI" id="CHEBI:29105"/>
        <note>catalytic</note>
    </ligand>
</feature>
<evidence type="ECO:0000256" key="12">
    <source>
        <dbReference type="HAMAP-Rule" id="MF_00188"/>
    </source>
</evidence>
<dbReference type="InterPro" id="IPR050083">
    <property type="entry name" value="HtpX_protease"/>
</dbReference>
<feature type="active site" evidence="12">
    <location>
        <position position="144"/>
    </location>
</feature>
<comment type="cofactor">
    <cofactor evidence="12">
        <name>Zn(2+)</name>
        <dbReference type="ChEBI" id="CHEBI:29105"/>
    </cofactor>
    <text evidence="12">Binds 1 zinc ion per subunit.</text>
</comment>
<comment type="caution">
    <text evidence="14">The sequence shown here is derived from an EMBL/GenBank/DDBJ whole genome shotgun (WGS) entry which is preliminary data.</text>
</comment>
<protein>
    <recommendedName>
        <fullName evidence="12">Protease HtpX homolog</fullName>
        <ecNumber evidence="12">3.4.24.-</ecNumber>
    </recommendedName>
</protein>
<evidence type="ECO:0000256" key="1">
    <source>
        <dbReference type="ARBA" id="ARBA00004651"/>
    </source>
</evidence>
<accession>A0A1F7WDU1</accession>
<reference evidence="14 15" key="1">
    <citation type="journal article" date="2016" name="Nat. Commun.">
        <title>Thousands of microbial genomes shed light on interconnected biogeochemical processes in an aquifer system.</title>
        <authorList>
            <person name="Anantharaman K."/>
            <person name="Brown C.T."/>
            <person name="Hug L.A."/>
            <person name="Sharon I."/>
            <person name="Castelle C.J."/>
            <person name="Probst A.J."/>
            <person name="Thomas B.C."/>
            <person name="Singh A."/>
            <person name="Wilkins M.J."/>
            <person name="Karaoz U."/>
            <person name="Brodie E.L."/>
            <person name="Williams K.H."/>
            <person name="Hubbard S.S."/>
            <person name="Banfield J.F."/>
        </authorList>
    </citation>
    <scope>NUCLEOTIDE SEQUENCE [LARGE SCALE GENOMIC DNA]</scope>
</reference>
<dbReference type="GO" id="GO:0004222">
    <property type="term" value="F:metalloendopeptidase activity"/>
    <property type="evidence" value="ECO:0007669"/>
    <property type="project" value="UniProtKB-UniRule"/>
</dbReference>
<dbReference type="GO" id="GO:0005886">
    <property type="term" value="C:plasma membrane"/>
    <property type="evidence" value="ECO:0007669"/>
    <property type="project" value="UniProtKB-SubCell"/>
</dbReference>
<dbReference type="AlphaFoldDB" id="A0A1F7WDU1"/>
<evidence type="ECO:0000256" key="2">
    <source>
        <dbReference type="ARBA" id="ARBA00009779"/>
    </source>
</evidence>
<evidence type="ECO:0000256" key="3">
    <source>
        <dbReference type="ARBA" id="ARBA00022475"/>
    </source>
</evidence>
<evidence type="ECO:0000256" key="8">
    <source>
        <dbReference type="ARBA" id="ARBA00022833"/>
    </source>
</evidence>
<dbReference type="InterPro" id="IPR001915">
    <property type="entry name" value="Peptidase_M48"/>
</dbReference>
<comment type="subcellular location">
    <subcellularLocation>
        <location evidence="1 12">Cell membrane</location>
        <topology evidence="1 12">Multi-pass membrane protein</topology>
    </subcellularLocation>
</comment>
<feature type="transmembrane region" description="Helical" evidence="12">
    <location>
        <begin position="155"/>
        <end position="178"/>
    </location>
</feature>
<evidence type="ECO:0000259" key="13">
    <source>
        <dbReference type="Pfam" id="PF01435"/>
    </source>
</evidence>